<feature type="compositionally biased region" description="Polar residues" evidence="1">
    <location>
        <begin position="1"/>
        <end position="18"/>
    </location>
</feature>
<accession>A0A2P2Q382</accession>
<evidence type="ECO:0000256" key="1">
    <source>
        <dbReference type="SAM" id="MobiDB-lite"/>
    </source>
</evidence>
<reference evidence="2" key="1">
    <citation type="submission" date="2018-02" db="EMBL/GenBank/DDBJ databases">
        <title>Rhizophora mucronata_Transcriptome.</title>
        <authorList>
            <person name="Meera S.P."/>
            <person name="Sreeshan A."/>
            <person name="Augustine A."/>
        </authorList>
    </citation>
    <scope>NUCLEOTIDE SEQUENCE</scope>
    <source>
        <tissue evidence="2">Leaf</tissue>
    </source>
</reference>
<protein>
    <submittedName>
        <fullName evidence="2">Uncharacterized protein</fullName>
    </submittedName>
</protein>
<proteinExistence type="predicted"/>
<name>A0A2P2Q382_RHIMU</name>
<organism evidence="2">
    <name type="scientific">Rhizophora mucronata</name>
    <name type="common">Asiatic mangrove</name>
    <dbReference type="NCBI Taxonomy" id="61149"/>
    <lineage>
        <taxon>Eukaryota</taxon>
        <taxon>Viridiplantae</taxon>
        <taxon>Streptophyta</taxon>
        <taxon>Embryophyta</taxon>
        <taxon>Tracheophyta</taxon>
        <taxon>Spermatophyta</taxon>
        <taxon>Magnoliopsida</taxon>
        <taxon>eudicotyledons</taxon>
        <taxon>Gunneridae</taxon>
        <taxon>Pentapetalae</taxon>
        <taxon>rosids</taxon>
        <taxon>fabids</taxon>
        <taxon>Malpighiales</taxon>
        <taxon>Rhizophoraceae</taxon>
        <taxon>Rhizophora</taxon>
    </lineage>
</organism>
<sequence length="30" mass="3327">MQQPFKNGRQLISSSTDSSKSRVAVPMCRS</sequence>
<evidence type="ECO:0000313" key="2">
    <source>
        <dbReference type="EMBL" id="MBX61466.1"/>
    </source>
</evidence>
<dbReference type="AlphaFoldDB" id="A0A2P2Q382"/>
<dbReference type="EMBL" id="GGEC01080982">
    <property type="protein sequence ID" value="MBX61466.1"/>
    <property type="molecule type" value="Transcribed_RNA"/>
</dbReference>
<feature type="region of interest" description="Disordered" evidence="1">
    <location>
        <begin position="1"/>
        <end position="30"/>
    </location>
</feature>